<organism evidence="1 2">
    <name type="scientific">Candidatus Epulonipiscium fishelsonii</name>
    <dbReference type="NCBI Taxonomy" id="77094"/>
    <lineage>
        <taxon>Bacteria</taxon>
        <taxon>Bacillati</taxon>
        <taxon>Bacillota</taxon>
        <taxon>Clostridia</taxon>
        <taxon>Lachnospirales</taxon>
        <taxon>Lachnospiraceae</taxon>
        <taxon>Candidatus Epulonipiscium</taxon>
    </lineage>
</organism>
<name>A0ACC8X8J3_9FIRM</name>
<evidence type="ECO:0000313" key="2">
    <source>
        <dbReference type="Proteomes" id="UP000188605"/>
    </source>
</evidence>
<accession>A0ACC8X8J3</accession>
<evidence type="ECO:0000313" key="1">
    <source>
        <dbReference type="EMBL" id="ONI38470.1"/>
    </source>
</evidence>
<dbReference type="Proteomes" id="UP000188605">
    <property type="component" value="Unassembled WGS sequence"/>
</dbReference>
<dbReference type="EMBL" id="LJDB01000087">
    <property type="protein sequence ID" value="ONI38470.1"/>
    <property type="molecule type" value="Genomic_DNA"/>
</dbReference>
<gene>
    <name evidence="1" type="ORF">AN396_10570</name>
</gene>
<sequence length="105" mass="11945">MSMPQIPPGIHRPNIDETIIDLLESVALEEMALANILNAEGEKLQEVLKRYSKNELCFSHINDACYSTEKMVNTIIMKEWLLLNKLNTILDINSMIKDNNSNKNG</sequence>
<proteinExistence type="predicted"/>
<keyword evidence="2" id="KW-1185">Reference proteome</keyword>
<protein>
    <submittedName>
        <fullName evidence="1">Uncharacterized protein</fullName>
    </submittedName>
</protein>
<comment type="caution">
    <text evidence="1">The sequence shown here is derived from an EMBL/GenBank/DDBJ whole genome shotgun (WGS) entry which is preliminary data.</text>
</comment>
<reference evidence="1" key="1">
    <citation type="submission" date="2016-08" db="EMBL/GenBank/DDBJ databases">
        <authorList>
            <person name="Ngugi D.K."/>
            <person name="Miyake S."/>
            <person name="Stingl U."/>
        </authorList>
    </citation>
    <scope>NUCLEOTIDE SEQUENCE</scope>
    <source>
        <strain evidence="1">SCG-B11WGA-EpuloA1</strain>
    </source>
</reference>